<evidence type="ECO:0000313" key="5">
    <source>
        <dbReference type="EMBL" id="UYV79766.1"/>
    </source>
</evidence>
<sequence length="157" mass="17718">MEALGDRISINQASFSLSEDIEATSALKNLTLNIPKRSLVGVIGRIQYKCCRLNLMSQGDIAYASQEAWIQNATVKQNILFLKNYDSKLYRRVLENCSLKSDLIILPGGDMTEIGEKVAIWISTILKSYYIVHLKYPFKEIIFSIGIEAKQPNTILD</sequence>
<dbReference type="EMBL" id="CP092880">
    <property type="protein sequence ID" value="UYV79766.1"/>
    <property type="molecule type" value="Genomic_DNA"/>
</dbReference>
<dbReference type="SUPFAM" id="SSF52540">
    <property type="entry name" value="P-loop containing nucleoside triphosphate hydrolases"/>
    <property type="match status" value="1"/>
</dbReference>
<dbReference type="InterPro" id="IPR027417">
    <property type="entry name" value="P-loop_NTPase"/>
</dbReference>
<dbReference type="Proteomes" id="UP001235939">
    <property type="component" value="Chromosome 18"/>
</dbReference>
<keyword evidence="3" id="KW-0547">Nucleotide-binding</keyword>
<evidence type="ECO:0000256" key="4">
    <source>
        <dbReference type="ARBA" id="ARBA00022840"/>
    </source>
</evidence>
<dbReference type="InterPro" id="IPR050173">
    <property type="entry name" value="ABC_transporter_C-like"/>
</dbReference>
<keyword evidence="2" id="KW-0677">Repeat</keyword>
<gene>
    <name evidence="5" type="ORF">LAZ67_18000586</name>
</gene>
<dbReference type="PANTHER" id="PTHR24223">
    <property type="entry name" value="ATP-BINDING CASSETTE SUB-FAMILY C"/>
    <property type="match status" value="1"/>
</dbReference>
<keyword evidence="6" id="KW-1185">Reference proteome</keyword>
<proteinExistence type="predicted"/>
<evidence type="ECO:0000313" key="6">
    <source>
        <dbReference type="Proteomes" id="UP001235939"/>
    </source>
</evidence>
<feature type="non-terminal residue" evidence="5">
    <location>
        <position position="1"/>
    </location>
</feature>
<name>A0ABY6LEZ9_9ARAC</name>
<organism evidence="5 6">
    <name type="scientific">Cordylochernes scorpioides</name>
    <dbReference type="NCBI Taxonomy" id="51811"/>
    <lineage>
        <taxon>Eukaryota</taxon>
        <taxon>Metazoa</taxon>
        <taxon>Ecdysozoa</taxon>
        <taxon>Arthropoda</taxon>
        <taxon>Chelicerata</taxon>
        <taxon>Arachnida</taxon>
        <taxon>Pseudoscorpiones</taxon>
        <taxon>Cheliferoidea</taxon>
        <taxon>Chernetidae</taxon>
        <taxon>Cordylochernes</taxon>
    </lineage>
</organism>
<accession>A0ABY6LEZ9</accession>
<dbReference type="PANTHER" id="PTHR24223:SF443">
    <property type="entry name" value="MULTIDRUG-RESISTANCE LIKE PROTEIN 1, ISOFORM I"/>
    <property type="match status" value="1"/>
</dbReference>
<comment type="subcellular location">
    <subcellularLocation>
        <location evidence="1">Endomembrane system</location>
        <topology evidence="1">Multi-pass membrane protein</topology>
    </subcellularLocation>
</comment>
<dbReference type="Gene3D" id="3.40.50.300">
    <property type="entry name" value="P-loop containing nucleotide triphosphate hydrolases"/>
    <property type="match status" value="1"/>
</dbReference>
<keyword evidence="4" id="KW-0067">ATP-binding</keyword>
<evidence type="ECO:0000256" key="3">
    <source>
        <dbReference type="ARBA" id="ARBA00022741"/>
    </source>
</evidence>
<evidence type="ECO:0000256" key="2">
    <source>
        <dbReference type="ARBA" id="ARBA00022737"/>
    </source>
</evidence>
<reference evidence="5 6" key="1">
    <citation type="submission" date="2022-01" db="EMBL/GenBank/DDBJ databases">
        <title>A chromosomal length assembly of Cordylochernes scorpioides.</title>
        <authorList>
            <person name="Zeh D."/>
            <person name="Zeh J."/>
        </authorList>
    </citation>
    <scope>NUCLEOTIDE SEQUENCE [LARGE SCALE GENOMIC DNA]</scope>
    <source>
        <strain evidence="5">IN4F17</strain>
        <tissue evidence="5">Whole Body</tissue>
    </source>
</reference>
<protein>
    <submittedName>
        <fullName evidence="5">ABCC3</fullName>
    </submittedName>
</protein>
<evidence type="ECO:0000256" key="1">
    <source>
        <dbReference type="ARBA" id="ARBA00004127"/>
    </source>
</evidence>